<organism evidence="2 3">
    <name type="scientific">Aphis craccivora</name>
    <name type="common">Cowpea aphid</name>
    <dbReference type="NCBI Taxonomy" id="307492"/>
    <lineage>
        <taxon>Eukaryota</taxon>
        <taxon>Metazoa</taxon>
        <taxon>Ecdysozoa</taxon>
        <taxon>Arthropoda</taxon>
        <taxon>Hexapoda</taxon>
        <taxon>Insecta</taxon>
        <taxon>Pterygota</taxon>
        <taxon>Neoptera</taxon>
        <taxon>Paraneoptera</taxon>
        <taxon>Hemiptera</taxon>
        <taxon>Sternorrhyncha</taxon>
        <taxon>Aphidomorpha</taxon>
        <taxon>Aphidoidea</taxon>
        <taxon>Aphididae</taxon>
        <taxon>Aphidini</taxon>
        <taxon>Aphis</taxon>
        <taxon>Aphis</taxon>
    </lineage>
</organism>
<keyword evidence="1" id="KW-0472">Membrane</keyword>
<feature type="non-terminal residue" evidence="2">
    <location>
        <position position="86"/>
    </location>
</feature>
<proteinExistence type="predicted"/>
<protein>
    <submittedName>
        <fullName evidence="2">Putative cytochrome P450 6a13</fullName>
    </submittedName>
</protein>
<name>A0A6G0ZIH6_APHCR</name>
<evidence type="ECO:0000313" key="3">
    <source>
        <dbReference type="Proteomes" id="UP000478052"/>
    </source>
</evidence>
<dbReference type="Proteomes" id="UP000478052">
    <property type="component" value="Unassembled WGS sequence"/>
</dbReference>
<keyword evidence="1" id="KW-0812">Transmembrane</keyword>
<evidence type="ECO:0000313" key="2">
    <source>
        <dbReference type="EMBL" id="KAF0770709.1"/>
    </source>
</evidence>
<sequence>MYSSSIAGWWTYISTLCLVITVTIVYYFCVSTFKKWEKLNVPYIKPIPLFGNILNQALSKSHALEFYNKFYHEFTGHRYGGLFQMR</sequence>
<reference evidence="2 3" key="1">
    <citation type="submission" date="2019-08" db="EMBL/GenBank/DDBJ databases">
        <title>Whole genome of Aphis craccivora.</title>
        <authorList>
            <person name="Voronova N.V."/>
            <person name="Shulinski R.S."/>
            <person name="Bandarenka Y.V."/>
            <person name="Zhorov D.G."/>
            <person name="Warner D."/>
        </authorList>
    </citation>
    <scope>NUCLEOTIDE SEQUENCE [LARGE SCALE GENOMIC DNA]</scope>
    <source>
        <strain evidence="2">180601</strain>
        <tissue evidence="2">Whole Body</tissue>
    </source>
</reference>
<accession>A0A6G0ZIH6</accession>
<gene>
    <name evidence="2" type="ORF">FWK35_00004734</name>
</gene>
<dbReference type="OrthoDB" id="6629170at2759"/>
<dbReference type="AlphaFoldDB" id="A0A6G0ZIH6"/>
<evidence type="ECO:0000256" key="1">
    <source>
        <dbReference type="SAM" id="Phobius"/>
    </source>
</evidence>
<comment type="caution">
    <text evidence="2">The sequence shown here is derived from an EMBL/GenBank/DDBJ whole genome shotgun (WGS) entry which is preliminary data.</text>
</comment>
<feature type="transmembrane region" description="Helical" evidence="1">
    <location>
        <begin position="6"/>
        <end position="29"/>
    </location>
</feature>
<keyword evidence="3" id="KW-1185">Reference proteome</keyword>
<keyword evidence="1" id="KW-1133">Transmembrane helix</keyword>
<dbReference type="EMBL" id="VUJU01000394">
    <property type="protein sequence ID" value="KAF0770709.1"/>
    <property type="molecule type" value="Genomic_DNA"/>
</dbReference>